<evidence type="ECO:0000256" key="3">
    <source>
        <dbReference type="ARBA" id="ARBA00022679"/>
    </source>
</evidence>
<dbReference type="InterPro" id="IPR040758">
    <property type="entry name" value="PrmC_N"/>
</dbReference>
<dbReference type="Proteomes" id="UP000236910">
    <property type="component" value="Unassembled WGS sequence"/>
</dbReference>
<dbReference type="NCBIfam" id="TIGR03534">
    <property type="entry name" value="RF_mod_PrmC"/>
    <property type="match status" value="1"/>
</dbReference>
<feature type="domain" description="Release factor glutamine methyltransferase N-terminal" evidence="7">
    <location>
        <begin position="9"/>
        <end position="73"/>
    </location>
</feature>
<dbReference type="GO" id="GO:0003676">
    <property type="term" value="F:nucleic acid binding"/>
    <property type="evidence" value="ECO:0007669"/>
    <property type="project" value="InterPro"/>
</dbReference>
<dbReference type="EMBL" id="PNIX01000161">
    <property type="protein sequence ID" value="PMP82898.1"/>
    <property type="molecule type" value="Genomic_DNA"/>
</dbReference>
<dbReference type="GO" id="GO:0032259">
    <property type="term" value="P:methylation"/>
    <property type="evidence" value="ECO:0007669"/>
    <property type="project" value="UniProtKB-KW"/>
</dbReference>
<keyword evidence="4" id="KW-0949">S-adenosyl-L-methionine</keyword>
<evidence type="ECO:0000259" key="6">
    <source>
        <dbReference type="Pfam" id="PF05175"/>
    </source>
</evidence>
<dbReference type="Pfam" id="PF17827">
    <property type="entry name" value="PrmC_N"/>
    <property type="match status" value="1"/>
</dbReference>
<dbReference type="InterPro" id="IPR002052">
    <property type="entry name" value="DNA_methylase_N6_adenine_CS"/>
</dbReference>
<keyword evidence="2 8" id="KW-0489">Methyltransferase</keyword>
<dbReference type="CDD" id="cd02440">
    <property type="entry name" value="AdoMet_MTases"/>
    <property type="match status" value="1"/>
</dbReference>
<dbReference type="SUPFAM" id="SSF53335">
    <property type="entry name" value="S-adenosyl-L-methionine-dependent methyltransferases"/>
    <property type="match status" value="1"/>
</dbReference>
<gene>
    <name evidence="8" type="primary">prmC</name>
    <name evidence="8" type="ORF">C0175_02780</name>
</gene>
<dbReference type="GO" id="GO:0102559">
    <property type="term" value="F:peptide chain release factor N(5)-glutamine methyltransferase activity"/>
    <property type="evidence" value="ECO:0007669"/>
    <property type="project" value="UniProtKB-EC"/>
</dbReference>
<evidence type="ECO:0000256" key="2">
    <source>
        <dbReference type="ARBA" id="ARBA00022603"/>
    </source>
</evidence>
<dbReference type="PRINTS" id="PR00507">
    <property type="entry name" value="N12N6MTFRASE"/>
</dbReference>
<comment type="caution">
    <text evidence="8">The sequence shown here is derived from an EMBL/GenBank/DDBJ whole genome shotgun (WGS) entry which is preliminary data.</text>
</comment>
<evidence type="ECO:0000256" key="1">
    <source>
        <dbReference type="ARBA" id="ARBA00012771"/>
    </source>
</evidence>
<proteinExistence type="predicted"/>
<evidence type="ECO:0000256" key="4">
    <source>
        <dbReference type="ARBA" id="ARBA00022691"/>
    </source>
</evidence>
<dbReference type="Pfam" id="PF05175">
    <property type="entry name" value="MTS"/>
    <property type="match status" value="1"/>
</dbReference>
<comment type="catalytic activity">
    <reaction evidence="5">
        <text>L-glutaminyl-[peptide chain release factor] + S-adenosyl-L-methionine = N(5)-methyl-L-glutaminyl-[peptide chain release factor] + S-adenosyl-L-homocysteine + H(+)</text>
        <dbReference type="Rhea" id="RHEA:42896"/>
        <dbReference type="Rhea" id="RHEA-COMP:10271"/>
        <dbReference type="Rhea" id="RHEA-COMP:10272"/>
        <dbReference type="ChEBI" id="CHEBI:15378"/>
        <dbReference type="ChEBI" id="CHEBI:30011"/>
        <dbReference type="ChEBI" id="CHEBI:57856"/>
        <dbReference type="ChEBI" id="CHEBI:59789"/>
        <dbReference type="ChEBI" id="CHEBI:61891"/>
        <dbReference type="EC" id="2.1.1.297"/>
    </reaction>
</comment>
<dbReference type="PANTHER" id="PTHR18895:SF74">
    <property type="entry name" value="MTRF1L RELEASE FACTOR GLUTAMINE METHYLTRANSFERASE"/>
    <property type="match status" value="1"/>
</dbReference>
<feature type="domain" description="Methyltransferase small" evidence="6">
    <location>
        <begin position="110"/>
        <end position="199"/>
    </location>
</feature>
<dbReference type="InterPro" id="IPR050320">
    <property type="entry name" value="N5-glutamine_MTase"/>
</dbReference>
<reference evidence="8 9" key="1">
    <citation type="submission" date="2018-01" db="EMBL/GenBank/DDBJ databases">
        <title>Metagenomic assembled genomes from two thermal pools in the Uzon Caldera, Kamchatka, Russia.</title>
        <authorList>
            <person name="Wilkins L."/>
            <person name="Ettinger C."/>
        </authorList>
    </citation>
    <scope>NUCLEOTIDE SEQUENCE [LARGE SCALE GENOMIC DNA]</scope>
    <source>
        <strain evidence="8">ARK-10</strain>
    </source>
</reference>
<dbReference type="InterPro" id="IPR019874">
    <property type="entry name" value="RF_methyltr_PrmC"/>
</dbReference>
<organism evidence="8 9">
    <name type="scientific">Caldisericum exile</name>
    <dbReference type="NCBI Taxonomy" id="693075"/>
    <lineage>
        <taxon>Bacteria</taxon>
        <taxon>Pseudomonadati</taxon>
        <taxon>Caldisericota/Cryosericota group</taxon>
        <taxon>Caldisericota</taxon>
        <taxon>Caldisericia</taxon>
        <taxon>Caldisericales</taxon>
        <taxon>Caldisericaceae</taxon>
        <taxon>Caldisericum</taxon>
    </lineage>
</organism>
<dbReference type="InterPro" id="IPR029063">
    <property type="entry name" value="SAM-dependent_MTases_sf"/>
</dbReference>
<dbReference type="InterPro" id="IPR007848">
    <property type="entry name" value="Small_mtfrase_dom"/>
</dbReference>
<name>A0A2J6X791_9BACT</name>
<evidence type="ECO:0000256" key="5">
    <source>
        <dbReference type="ARBA" id="ARBA00048391"/>
    </source>
</evidence>
<dbReference type="InterPro" id="IPR004556">
    <property type="entry name" value="HemK-like"/>
</dbReference>
<keyword evidence="3 8" id="KW-0808">Transferase</keyword>
<dbReference type="PROSITE" id="PS00092">
    <property type="entry name" value="N6_MTASE"/>
    <property type="match status" value="1"/>
</dbReference>
<accession>A0A2J6X791</accession>
<dbReference type="EC" id="2.1.1.297" evidence="1"/>
<dbReference type="AlphaFoldDB" id="A0A2J6X791"/>
<dbReference type="Gene3D" id="1.10.8.10">
    <property type="entry name" value="DNA helicase RuvA subunit, C-terminal domain"/>
    <property type="match status" value="1"/>
</dbReference>
<sequence length="271" mass="31291">MTVKEAFLESIRALKGISDEYYLESLILLSYILNTSKEKVYLKESESLTESQIELFKTSLEKLKNKYPLPYLIKRKEFMGLDFYVDEGVLIPRPETETLVELAIEYGCKMENFLDIGCGSGVIVLSILYYCKSLKGHAIDISSDAIKITKLNAGRLKVSDRLELTLGDFRDFNLDFKFDFIVSNPPYVRKSNLKNLFYEPLIALDGGDDGFEIYPDLIKKSVRLLKNDGFVIFEIDPSIRDKVLIEMRKYFKKVTIIKDLAQFDRFVIGRF</sequence>
<evidence type="ECO:0000259" key="7">
    <source>
        <dbReference type="Pfam" id="PF17827"/>
    </source>
</evidence>
<evidence type="ECO:0000313" key="9">
    <source>
        <dbReference type="Proteomes" id="UP000236910"/>
    </source>
</evidence>
<protein>
    <recommendedName>
        <fullName evidence="1">peptide chain release factor N(5)-glutamine methyltransferase</fullName>
        <ecNumber evidence="1">2.1.1.297</ecNumber>
    </recommendedName>
</protein>
<dbReference type="NCBIfam" id="TIGR00536">
    <property type="entry name" value="hemK_fam"/>
    <property type="match status" value="1"/>
</dbReference>
<dbReference type="PANTHER" id="PTHR18895">
    <property type="entry name" value="HEMK METHYLTRANSFERASE"/>
    <property type="match status" value="1"/>
</dbReference>
<evidence type="ECO:0000313" key="8">
    <source>
        <dbReference type="EMBL" id="PMP82898.1"/>
    </source>
</evidence>
<dbReference type="Gene3D" id="3.40.50.150">
    <property type="entry name" value="Vaccinia Virus protein VP39"/>
    <property type="match status" value="1"/>
</dbReference>